<reference evidence="2 3" key="1">
    <citation type="submission" date="2019-02" db="EMBL/GenBank/DDBJ databases">
        <title>Deep-cultivation of Planctomycetes and their phenomic and genomic characterization uncovers novel biology.</title>
        <authorList>
            <person name="Wiegand S."/>
            <person name="Jogler M."/>
            <person name="Boedeker C."/>
            <person name="Pinto D."/>
            <person name="Vollmers J."/>
            <person name="Rivas-Marin E."/>
            <person name="Kohn T."/>
            <person name="Peeters S.H."/>
            <person name="Heuer A."/>
            <person name="Rast P."/>
            <person name="Oberbeckmann S."/>
            <person name="Bunk B."/>
            <person name="Jeske O."/>
            <person name="Meyerdierks A."/>
            <person name="Storesund J.E."/>
            <person name="Kallscheuer N."/>
            <person name="Luecker S."/>
            <person name="Lage O.M."/>
            <person name="Pohl T."/>
            <person name="Merkel B.J."/>
            <person name="Hornburger P."/>
            <person name="Mueller R.-W."/>
            <person name="Bruemmer F."/>
            <person name="Labrenz M."/>
            <person name="Spormann A.M."/>
            <person name="Op den Camp H."/>
            <person name="Overmann J."/>
            <person name="Amann R."/>
            <person name="Jetten M.S.M."/>
            <person name="Mascher T."/>
            <person name="Medema M.H."/>
            <person name="Devos D.P."/>
            <person name="Kaster A.-K."/>
            <person name="Ovreas L."/>
            <person name="Rohde M."/>
            <person name="Galperin M.Y."/>
            <person name="Jogler C."/>
        </authorList>
    </citation>
    <scope>NUCLEOTIDE SEQUENCE [LARGE SCALE GENOMIC DNA]</scope>
    <source>
        <strain evidence="2 3">ETA_A1</strain>
    </source>
</reference>
<dbReference type="EMBL" id="CP036273">
    <property type="protein sequence ID" value="QDU19858.1"/>
    <property type="molecule type" value="Genomic_DNA"/>
</dbReference>
<proteinExistence type="predicted"/>
<dbReference type="KEGG" id="uli:ETAA1_17960"/>
<evidence type="ECO:0000313" key="2">
    <source>
        <dbReference type="EMBL" id="QDU19858.1"/>
    </source>
</evidence>
<gene>
    <name evidence="2" type="ORF">ETAA1_17960</name>
</gene>
<protein>
    <submittedName>
        <fullName evidence="2">Uncharacterized protein</fullName>
    </submittedName>
</protein>
<dbReference type="AlphaFoldDB" id="A0A517XQR7"/>
<dbReference type="Proteomes" id="UP000319576">
    <property type="component" value="Chromosome"/>
</dbReference>
<feature type="region of interest" description="Disordered" evidence="1">
    <location>
        <begin position="84"/>
        <end position="115"/>
    </location>
</feature>
<accession>A0A517XQR7</accession>
<evidence type="ECO:0000313" key="3">
    <source>
        <dbReference type="Proteomes" id="UP000319576"/>
    </source>
</evidence>
<evidence type="ECO:0000256" key="1">
    <source>
        <dbReference type="SAM" id="MobiDB-lite"/>
    </source>
</evidence>
<keyword evidence="3" id="KW-1185">Reference proteome</keyword>
<feature type="compositionally biased region" description="Basic and acidic residues" evidence="1">
    <location>
        <begin position="90"/>
        <end position="105"/>
    </location>
</feature>
<organism evidence="2 3">
    <name type="scientific">Urbifossiella limnaea</name>
    <dbReference type="NCBI Taxonomy" id="2528023"/>
    <lineage>
        <taxon>Bacteria</taxon>
        <taxon>Pseudomonadati</taxon>
        <taxon>Planctomycetota</taxon>
        <taxon>Planctomycetia</taxon>
        <taxon>Gemmatales</taxon>
        <taxon>Gemmataceae</taxon>
        <taxon>Urbifossiella</taxon>
    </lineage>
</organism>
<name>A0A517XQR7_9BACT</name>
<sequence>MVEAEPRLDALRAAVQLACQPQNAGRIVAGRNQVLAMPRPWVMAHVERVAAEALDLSDYWEYRRLLELAELLDAGLVQRLVPLGLSSSDPDVREAAEDYNPKRAEPGAAADGPRL</sequence>